<dbReference type="EMBL" id="MN577569">
    <property type="protein sequence ID" value="QGT50473.1"/>
    <property type="molecule type" value="Genomic_DNA"/>
</dbReference>
<name>A0A650ELH2_9HELI</name>
<reference evidence="1" key="1">
    <citation type="journal article" date="2020" name="J. ISSAAS">
        <title>Lactobacilli and other gastrointestinal microbiota of Peromyscus leucopus, reservoir host for agents of Lyme disease and other zoonoses in North America.</title>
        <authorList>
            <person name="Milovic A."/>
            <person name="Bassam K."/>
            <person name="Shao H."/>
            <person name="Chatzistamou I."/>
            <person name="Tufts D.M."/>
            <person name="Diuk-Wasser M."/>
            <person name="Barbour A.G."/>
        </authorList>
    </citation>
    <scope>NUCLEOTIDE SEQUENCE</scope>
    <source>
        <strain evidence="1">LL4</strain>
    </source>
</reference>
<dbReference type="InterPro" id="IPR017945">
    <property type="entry name" value="DHBP_synth_RibB-like_a/b_dom"/>
</dbReference>
<proteinExistence type="predicted"/>
<sequence length="146" mass="16994">MRDSDVFLAQCDTTAGFLSHCPTRLNHIKLRPAHQKVLLEVDSLKTLKNLLRIPQRHKNRIRKAKNATFIYPNGKAIRLVNDKWHLSFLKHHQMMYSTSANLTKNAFDAEWAKAQADVIVVDSRGFTENAPSRIYAINHHRIQRRR</sequence>
<evidence type="ECO:0008006" key="2">
    <source>
        <dbReference type="Google" id="ProtNLM"/>
    </source>
</evidence>
<accession>A0A650ELH2</accession>
<protein>
    <recommendedName>
        <fullName evidence="2">Sua5 YciO YrdC YwlC family protein</fullName>
    </recommendedName>
</protein>
<gene>
    <name evidence="1" type="ORF">Helico5904_1450</name>
</gene>
<dbReference type="SUPFAM" id="SSF55821">
    <property type="entry name" value="YrdC/RibB"/>
    <property type="match status" value="1"/>
</dbReference>
<evidence type="ECO:0000313" key="1">
    <source>
        <dbReference type="EMBL" id="QGT50473.1"/>
    </source>
</evidence>
<dbReference type="AlphaFoldDB" id="A0A650ELH2"/>
<organism evidence="1">
    <name type="scientific">uncultured Helicobacter sp</name>
    <dbReference type="NCBI Taxonomy" id="175537"/>
    <lineage>
        <taxon>Bacteria</taxon>
        <taxon>Pseudomonadati</taxon>
        <taxon>Campylobacterota</taxon>
        <taxon>Epsilonproteobacteria</taxon>
        <taxon>Campylobacterales</taxon>
        <taxon>Helicobacteraceae</taxon>
        <taxon>Helicobacter</taxon>
        <taxon>environmental samples</taxon>
    </lineage>
</organism>